<evidence type="ECO:0000256" key="1">
    <source>
        <dbReference type="ARBA" id="ARBA00023015"/>
    </source>
</evidence>
<dbReference type="AlphaFoldDB" id="A0A855X4M8"/>
<evidence type="ECO:0000313" key="5">
    <source>
        <dbReference type="EMBL" id="PWB70031.1"/>
    </source>
</evidence>
<dbReference type="PRINTS" id="PR00778">
    <property type="entry name" value="HTHARSR"/>
</dbReference>
<keyword evidence="3" id="KW-0804">Transcription</keyword>
<keyword evidence="1" id="KW-0805">Transcription regulation</keyword>
<dbReference type="Pfam" id="PF01022">
    <property type="entry name" value="HTH_5"/>
    <property type="match status" value="1"/>
</dbReference>
<dbReference type="SMART" id="SM00418">
    <property type="entry name" value="HTH_ARSR"/>
    <property type="match status" value="1"/>
</dbReference>
<organism evidence="5 6">
    <name type="scientific">candidate division GN15 bacterium</name>
    <dbReference type="NCBI Taxonomy" id="2072418"/>
    <lineage>
        <taxon>Bacteria</taxon>
        <taxon>candidate division GN15</taxon>
    </lineage>
</organism>
<gene>
    <name evidence="5" type="ORF">C3F09_09625</name>
</gene>
<keyword evidence="2" id="KW-0238">DNA-binding</keyword>
<dbReference type="Proteomes" id="UP000250918">
    <property type="component" value="Unassembled WGS sequence"/>
</dbReference>
<feature type="domain" description="HTH arsR-type" evidence="4">
    <location>
        <begin position="12"/>
        <end position="106"/>
    </location>
</feature>
<sequence length="114" mass="12732">MKAKNANDFSRVPDPMIELVAGCFHALSDPTRLKILRALKNGRLTVHELVDLFTWTQPNISRHLAILVQAGLVKKAKEGFFVYYSVANPKIFSLCDTVCTHVSGTLEGYSRPRS</sequence>
<proteinExistence type="predicted"/>
<accession>A0A855X4M8</accession>
<dbReference type="InterPro" id="IPR001845">
    <property type="entry name" value="HTH_ArsR_DNA-bd_dom"/>
</dbReference>
<dbReference type="Gene3D" id="1.10.10.10">
    <property type="entry name" value="Winged helix-like DNA-binding domain superfamily/Winged helix DNA-binding domain"/>
    <property type="match status" value="1"/>
</dbReference>
<dbReference type="GO" id="GO:0003700">
    <property type="term" value="F:DNA-binding transcription factor activity"/>
    <property type="evidence" value="ECO:0007669"/>
    <property type="project" value="InterPro"/>
</dbReference>
<dbReference type="PANTHER" id="PTHR43132:SF9">
    <property type="entry name" value="ARSR FAMILY TRANSCRIPTIONAL REGULATORY PROTEIN"/>
    <property type="match status" value="1"/>
</dbReference>
<evidence type="ECO:0000256" key="2">
    <source>
        <dbReference type="ARBA" id="ARBA00023125"/>
    </source>
</evidence>
<dbReference type="PANTHER" id="PTHR43132">
    <property type="entry name" value="ARSENICAL RESISTANCE OPERON REPRESSOR ARSR-RELATED"/>
    <property type="match status" value="1"/>
</dbReference>
<dbReference type="EMBL" id="PQAP01000156">
    <property type="protein sequence ID" value="PWB70031.1"/>
    <property type="molecule type" value="Genomic_DNA"/>
</dbReference>
<dbReference type="SUPFAM" id="SSF46785">
    <property type="entry name" value="Winged helix' DNA-binding domain"/>
    <property type="match status" value="1"/>
</dbReference>
<dbReference type="InterPro" id="IPR036390">
    <property type="entry name" value="WH_DNA-bd_sf"/>
</dbReference>
<reference evidence="5 6" key="1">
    <citation type="journal article" date="2018" name="ISME J.">
        <title>A methanotrophic archaeon couples anaerobic oxidation of methane to Fe(III) reduction.</title>
        <authorList>
            <person name="Cai C."/>
            <person name="Leu A.O."/>
            <person name="Xie G.J."/>
            <person name="Guo J."/>
            <person name="Feng Y."/>
            <person name="Zhao J.X."/>
            <person name="Tyson G.W."/>
            <person name="Yuan Z."/>
            <person name="Hu S."/>
        </authorList>
    </citation>
    <scope>NUCLEOTIDE SEQUENCE [LARGE SCALE GENOMIC DNA]</scope>
    <source>
        <strain evidence="5">FeB_12</strain>
    </source>
</reference>
<dbReference type="GO" id="GO:0003677">
    <property type="term" value="F:DNA binding"/>
    <property type="evidence" value="ECO:0007669"/>
    <property type="project" value="UniProtKB-KW"/>
</dbReference>
<evidence type="ECO:0000256" key="3">
    <source>
        <dbReference type="ARBA" id="ARBA00023163"/>
    </source>
</evidence>
<dbReference type="NCBIfam" id="NF033788">
    <property type="entry name" value="HTH_metalloreg"/>
    <property type="match status" value="1"/>
</dbReference>
<dbReference type="PROSITE" id="PS50987">
    <property type="entry name" value="HTH_ARSR_2"/>
    <property type="match status" value="1"/>
</dbReference>
<dbReference type="CDD" id="cd00090">
    <property type="entry name" value="HTH_ARSR"/>
    <property type="match status" value="1"/>
</dbReference>
<name>A0A855X4M8_9BACT</name>
<evidence type="ECO:0000259" key="4">
    <source>
        <dbReference type="PROSITE" id="PS50987"/>
    </source>
</evidence>
<dbReference type="InterPro" id="IPR011991">
    <property type="entry name" value="ArsR-like_HTH"/>
</dbReference>
<dbReference type="InterPro" id="IPR051011">
    <property type="entry name" value="Metal_resp_trans_reg"/>
</dbReference>
<comment type="caution">
    <text evidence="5">The sequence shown here is derived from an EMBL/GenBank/DDBJ whole genome shotgun (WGS) entry which is preliminary data.</text>
</comment>
<dbReference type="InterPro" id="IPR036388">
    <property type="entry name" value="WH-like_DNA-bd_sf"/>
</dbReference>
<evidence type="ECO:0000313" key="6">
    <source>
        <dbReference type="Proteomes" id="UP000250918"/>
    </source>
</evidence>
<protein>
    <submittedName>
        <fullName evidence="5">ArsR family transcriptional regulator</fullName>
    </submittedName>
</protein>